<dbReference type="EMBL" id="BEZZ01254098">
    <property type="protein sequence ID" value="GCC48844.1"/>
    <property type="molecule type" value="Genomic_DNA"/>
</dbReference>
<comment type="caution">
    <text evidence="1">The sequence shown here is derived from an EMBL/GenBank/DDBJ whole genome shotgun (WGS) entry which is preliminary data.</text>
</comment>
<accession>A0A401U1Q2</accession>
<evidence type="ECO:0000313" key="1">
    <source>
        <dbReference type="EMBL" id="GCC48844.1"/>
    </source>
</evidence>
<reference evidence="1 2" key="1">
    <citation type="journal article" date="2018" name="Nat. Ecol. Evol.">
        <title>Shark genomes provide insights into elasmobranch evolution and the origin of vertebrates.</title>
        <authorList>
            <person name="Hara Y"/>
            <person name="Yamaguchi K"/>
            <person name="Onimaru K"/>
            <person name="Kadota M"/>
            <person name="Koyanagi M"/>
            <person name="Keeley SD"/>
            <person name="Tatsumi K"/>
            <person name="Tanaka K"/>
            <person name="Motone F"/>
            <person name="Kageyama Y"/>
            <person name="Nozu R"/>
            <person name="Adachi N"/>
            <person name="Nishimura O"/>
            <person name="Nakagawa R"/>
            <person name="Tanegashima C"/>
            <person name="Kiyatake I"/>
            <person name="Matsumoto R"/>
            <person name="Murakumo K"/>
            <person name="Nishida K"/>
            <person name="Terakita A"/>
            <person name="Kuratani S"/>
            <person name="Sato K"/>
            <person name="Hyodo S Kuraku.S."/>
        </authorList>
    </citation>
    <scope>NUCLEOTIDE SEQUENCE [LARGE SCALE GENOMIC DNA]</scope>
</reference>
<feature type="non-terminal residue" evidence="1">
    <location>
        <position position="159"/>
    </location>
</feature>
<organism evidence="1 2">
    <name type="scientific">Chiloscyllium punctatum</name>
    <name type="common">Brownbanded bambooshark</name>
    <name type="synonym">Hemiscyllium punctatum</name>
    <dbReference type="NCBI Taxonomy" id="137246"/>
    <lineage>
        <taxon>Eukaryota</taxon>
        <taxon>Metazoa</taxon>
        <taxon>Chordata</taxon>
        <taxon>Craniata</taxon>
        <taxon>Vertebrata</taxon>
        <taxon>Chondrichthyes</taxon>
        <taxon>Elasmobranchii</taxon>
        <taxon>Galeomorphii</taxon>
        <taxon>Galeoidea</taxon>
        <taxon>Orectolobiformes</taxon>
        <taxon>Hemiscylliidae</taxon>
        <taxon>Chiloscyllium</taxon>
    </lineage>
</organism>
<name>A0A401U1Q2_CHIPU</name>
<keyword evidence="2" id="KW-1185">Reference proteome</keyword>
<gene>
    <name evidence="1" type="ORF">chiPu_0033087</name>
</gene>
<sequence length="159" mass="17598">MRGRVERVAEPAAHFIAGDDRGQHVAAGGADHLADRERGGHHRGARMQRGIGMGVVEIERMSERAVEQRRHRRRPGLAVAEHGGLALAVERQRFQHLHQRGRRFRIATGADGAAEEIQRQDLGALQHLRRDVGKFQVGDIGGERCGFVSHRVSSIFAAQ</sequence>
<proteinExistence type="predicted"/>
<dbReference type="Proteomes" id="UP000287033">
    <property type="component" value="Unassembled WGS sequence"/>
</dbReference>
<protein>
    <submittedName>
        <fullName evidence="1">Uncharacterized protein</fullName>
    </submittedName>
</protein>
<evidence type="ECO:0000313" key="2">
    <source>
        <dbReference type="Proteomes" id="UP000287033"/>
    </source>
</evidence>
<dbReference type="AlphaFoldDB" id="A0A401U1Q2"/>